<reference evidence="1" key="1">
    <citation type="submission" date="2022-09" db="EMBL/GenBank/DDBJ databases">
        <title>Australian commercial rhizobial inoculants.</title>
        <authorList>
            <person name="Kohlmeier M.G."/>
            <person name="O'Hara G.W."/>
            <person name="Colombi E."/>
            <person name="Ramsay J.P."/>
            <person name="Terpolilli J."/>
        </authorList>
    </citation>
    <scope>NUCLEOTIDE SEQUENCE</scope>
    <source>
        <strain evidence="1">WSM1592</strain>
    </source>
</reference>
<accession>A0ABY5XE98</accession>
<organism evidence="1 2">
    <name type="scientific">Rhizobium sullae</name>
    <name type="common">Rhizobium hedysari</name>
    <dbReference type="NCBI Taxonomy" id="50338"/>
    <lineage>
        <taxon>Bacteria</taxon>
        <taxon>Pseudomonadati</taxon>
        <taxon>Pseudomonadota</taxon>
        <taxon>Alphaproteobacteria</taxon>
        <taxon>Hyphomicrobiales</taxon>
        <taxon>Rhizobiaceae</taxon>
        <taxon>Rhizobium/Agrobacterium group</taxon>
        <taxon>Rhizobium</taxon>
    </lineage>
</organism>
<keyword evidence="2" id="KW-1185">Reference proteome</keyword>
<dbReference type="Proteomes" id="UP001060123">
    <property type="component" value="Chromosome"/>
</dbReference>
<evidence type="ECO:0000313" key="1">
    <source>
        <dbReference type="EMBL" id="UWU12763.1"/>
    </source>
</evidence>
<evidence type="ECO:0000313" key="2">
    <source>
        <dbReference type="Proteomes" id="UP001060123"/>
    </source>
</evidence>
<dbReference type="RefSeq" id="WP_156915212.1">
    <property type="nucleotide sequence ID" value="NZ_CP104143.1"/>
</dbReference>
<evidence type="ECO:0008006" key="3">
    <source>
        <dbReference type="Google" id="ProtNLM"/>
    </source>
</evidence>
<name>A0ABY5XE98_RHISU</name>
<sequence>MEISATAGHANSAVTQRYYRNSPRDVADYKASVRFFQECLQSLLINGQQVARFGFDPEAHEWFKRLAIASGIESACGLSGVEADGAVRSDFVFAPTLENMLDLYLAHRALMSSKLTAPASNWNVQGVPLLGLVLAIRQWVFEKGFGEMYRQGVRRALKLLAAGEIALPTVLEI</sequence>
<protein>
    <recommendedName>
        <fullName evidence="3">TetR family transcriptional regulator</fullName>
    </recommendedName>
</protein>
<dbReference type="EMBL" id="CP104143">
    <property type="protein sequence ID" value="UWU12763.1"/>
    <property type="molecule type" value="Genomic_DNA"/>
</dbReference>
<proteinExistence type="predicted"/>
<gene>
    <name evidence="1" type="ORF">N2599_11290</name>
</gene>